<feature type="coiled-coil region" evidence="1">
    <location>
        <begin position="153"/>
        <end position="180"/>
    </location>
</feature>
<comment type="caution">
    <text evidence="2">The sequence shown here is derived from an EMBL/GenBank/DDBJ whole genome shotgun (WGS) entry which is preliminary data.</text>
</comment>
<evidence type="ECO:0000313" key="3">
    <source>
        <dbReference type="Proteomes" id="UP000608530"/>
    </source>
</evidence>
<dbReference type="EMBL" id="JAEHOH010000006">
    <property type="protein sequence ID" value="MBK0418271.1"/>
    <property type="molecule type" value="Genomic_DNA"/>
</dbReference>
<protein>
    <recommendedName>
        <fullName evidence="4">Minor tail protein</fullName>
    </recommendedName>
</protein>
<evidence type="ECO:0008006" key="4">
    <source>
        <dbReference type="Google" id="ProtNLM"/>
    </source>
</evidence>
<dbReference type="RefSeq" id="WP_200114298.1">
    <property type="nucleotide sequence ID" value="NZ_JAEHOH010000006.1"/>
</dbReference>
<dbReference type="Proteomes" id="UP000608530">
    <property type="component" value="Unassembled WGS sequence"/>
</dbReference>
<dbReference type="AlphaFoldDB" id="A0A934Q606"/>
<organism evidence="2 3">
    <name type="scientific">Leucobacter chromiisoli</name>
    <dbReference type="NCBI Taxonomy" id="2796471"/>
    <lineage>
        <taxon>Bacteria</taxon>
        <taxon>Bacillati</taxon>
        <taxon>Actinomycetota</taxon>
        <taxon>Actinomycetes</taxon>
        <taxon>Micrococcales</taxon>
        <taxon>Microbacteriaceae</taxon>
        <taxon>Leucobacter</taxon>
    </lineage>
</organism>
<proteinExistence type="predicted"/>
<reference evidence="2" key="1">
    <citation type="submission" date="2020-12" db="EMBL/GenBank/DDBJ databases">
        <title>Leucobacter sp. CAS1, isolated from Chromium sludge.</title>
        <authorList>
            <person name="Xu Z."/>
        </authorList>
    </citation>
    <scope>NUCLEOTIDE SEQUENCE</scope>
    <source>
        <strain evidence="2">CSA1</strain>
    </source>
</reference>
<sequence>MLRYIVERASDGRFLELDIPIDVTGASRVLCGPGRLSGSIAPDLGDLRTATGDLLIDQYAAFVHEEADGVIRGTWLATRSAYPDEEWTIEGAGFSAFLDGRPYTGEYNGVNVDVADVVRHIWAHVQSQTRSNINVTVTGSTGVKVGTSSDQALAQAQSAATAAKAAADAAKRNLDAARAQAKASPTPANKALVESRKAQSDAANAAKKAADARLSAAKTRVKEDGGAWKILWWDTPDCLTEMQDAIEEAGHEWVEWSGWNADRTRILKEIRILPRVGRRQDELAFIEGDNIIEAVTVEADSAEFANQVVAIGAGEGRAALRVTLTENDGRLVKPYVLDAKHVTKKSVLETLARNELARRSVPFRVAAIRVDTSHPNAPRGSFQVGDEILVDCTVSRLGRKQLWRRIEEIDWIDLDTCDLMLGDAL</sequence>
<name>A0A934Q606_9MICO</name>
<evidence type="ECO:0000256" key="1">
    <source>
        <dbReference type="SAM" id="Coils"/>
    </source>
</evidence>
<gene>
    <name evidence="2" type="ORF">JD276_04400</name>
</gene>
<accession>A0A934Q606</accession>
<evidence type="ECO:0000313" key="2">
    <source>
        <dbReference type="EMBL" id="MBK0418271.1"/>
    </source>
</evidence>
<keyword evidence="3" id="KW-1185">Reference proteome</keyword>
<keyword evidence="1" id="KW-0175">Coiled coil</keyword>